<dbReference type="PANTHER" id="PTHR45266:SF3">
    <property type="entry name" value="OXALOACETATE DECARBOXYLASE ALPHA CHAIN"/>
    <property type="match status" value="1"/>
</dbReference>
<dbReference type="PANTHER" id="PTHR45266">
    <property type="entry name" value="OXALOACETATE DECARBOXYLASE ALPHA CHAIN"/>
    <property type="match status" value="1"/>
</dbReference>
<dbReference type="InterPro" id="IPR011053">
    <property type="entry name" value="Single_hybrid_motif"/>
</dbReference>
<dbReference type="InterPro" id="IPR050709">
    <property type="entry name" value="Biotin_Carboxyl_Carrier/Decarb"/>
</dbReference>
<reference evidence="3" key="2">
    <citation type="journal article" date="2014" name="ISME J.">
        <title>Microbial stratification in low pH oxic and suboxic macroscopic growths along an acid mine drainage.</title>
        <authorList>
            <person name="Mendez-Garcia C."/>
            <person name="Mesa V."/>
            <person name="Sprenger R.R."/>
            <person name="Richter M."/>
            <person name="Diez M.S."/>
            <person name="Solano J."/>
            <person name="Bargiela R."/>
            <person name="Golyshina O.V."/>
            <person name="Manteca A."/>
            <person name="Ramos J.L."/>
            <person name="Gallego J.R."/>
            <person name="Llorente I."/>
            <person name="Martins Dos Santos V.A."/>
            <person name="Jensen O.N."/>
            <person name="Pelaez A.I."/>
            <person name="Sanchez J."/>
            <person name="Ferrer M."/>
        </authorList>
    </citation>
    <scope>NUCLEOTIDE SEQUENCE</scope>
</reference>
<dbReference type="InterPro" id="IPR000089">
    <property type="entry name" value="Biotin_lipoyl"/>
</dbReference>
<dbReference type="EMBL" id="AUZY01007518">
    <property type="protein sequence ID" value="EQD49594.1"/>
    <property type="molecule type" value="Genomic_DNA"/>
</dbReference>
<dbReference type="PROSITE" id="PS00188">
    <property type="entry name" value="BIOTIN"/>
    <property type="match status" value="1"/>
</dbReference>
<evidence type="ECO:0000313" key="3">
    <source>
        <dbReference type="EMBL" id="EQD49594.1"/>
    </source>
</evidence>
<evidence type="ECO:0000259" key="2">
    <source>
        <dbReference type="PROSITE" id="PS50968"/>
    </source>
</evidence>
<dbReference type="CDD" id="cd06850">
    <property type="entry name" value="biotinyl_domain"/>
    <property type="match status" value="1"/>
</dbReference>
<feature type="domain" description="Lipoyl-binding" evidence="2">
    <location>
        <begin position="1"/>
        <end position="54"/>
    </location>
</feature>
<dbReference type="PROSITE" id="PS50968">
    <property type="entry name" value="BIOTINYL_LIPOYL"/>
    <property type="match status" value="1"/>
</dbReference>
<comment type="caution">
    <text evidence="3">The sequence shown here is derived from an EMBL/GenBank/DDBJ whole genome shotgun (WGS) entry which is preliminary data.</text>
</comment>
<dbReference type="InterPro" id="IPR001882">
    <property type="entry name" value="Biotin_BS"/>
</dbReference>
<organism evidence="3">
    <name type="scientific">mine drainage metagenome</name>
    <dbReference type="NCBI Taxonomy" id="410659"/>
    <lineage>
        <taxon>unclassified sequences</taxon>
        <taxon>metagenomes</taxon>
        <taxon>ecological metagenomes</taxon>
    </lineage>
</organism>
<name>T1B9B3_9ZZZZ</name>
<accession>T1B9B3</accession>
<evidence type="ECO:0000256" key="1">
    <source>
        <dbReference type="ARBA" id="ARBA00023267"/>
    </source>
</evidence>
<keyword evidence="1" id="KW-0092">Biotin</keyword>
<feature type="non-terminal residue" evidence="3">
    <location>
        <position position="1"/>
    </location>
</feature>
<reference evidence="3" key="1">
    <citation type="submission" date="2013-08" db="EMBL/GenBank/DDBJ databases">
        <authorList>
            <person name="Mendez C."/>
            <person name="Richter M."/>
            <person name="Ferrer M."/>
            <person name="Sanchez J."/>
        </authorList>
    </citation>
    <scope>NUCLEOTIDE SEQUENCE</scope>
</reference>
<sequence length="54" mass="5559">VKVGDHVEVGQTIAVLEAMKMQNDIPSDVAGIVQAVNVAEGQVVSRGDSLVTIA</sequence>
<protein>
    <submittedName>
        <fullName evidence="3">Biotin/lipoyl attachment domain protein</fullName>
    </submittedName>
</protein>
<dbReference type="SUPFAM" id="SSF51230">
    <property type="entry name" value="Single hybrid motif"/>
    <property type="match status" value="1"/>
</dbReference>
<proteinExistence type="predicted"/>
<dbReference type="Gene3D" id="2.40.50.100">
    <property type="match status" value="1"/>
</dbReference>
<dbReference type="Pfam" id="PF00364">
    <property type="entry name" value="Biotin_lipoyl"/>
    <property type="match status" value="1"/>
</dbReference>
<gene>
    <name evidence="3" type="ORF">B1B_11555</name>
</gene>
<dbReference type="AlphaFoldDB" id="T1B9B3"/>